<proteinExistence type="predicted"/>
<dbReference type="EMBL" id="JAZGQO010000021">
    <property type="protein sequence ID" value="KAK6166746.1"/>
    <property type="molecule type" value="Genomic_DNA"/>
</dbReference>
<organism evidence="1 2">
    <name type="scientific">Patella caerulea</name>
    <name type="common">Rayed Mediterranean limpet</name>
    <dbReference type="NCBI Taxonomy" id="87958"/>
    <lineage>
        <taxon>Eukaryota</taxon>
        <taxon>Metazoa</taxon>
        <taxon>Spiralia</taxon>
        <taxon>Lophotrochozoa</taxon>
        <taxon>Mollusca</taxon>
        <taxon>Gastropoda</taxon>
        <taxon>Patellogastropoda</taxon>
        <taxon>Patelloidea</taxon>
        <taxon>Patellidae</taxon>
        <taxon>Patella</taxon>
    </lineage>
</organism>
<accession>A0AAN8GA15</accession>
<comment type="caution">
    <text evidence="1">The sequence shown here is derived from an EMBL/GenBank/DDBJ whole genome shotgun (WGS) entry which is preliminary data.</text>
</comment>
<sequence>MDAIWPLKIIHTEACNGDLHVSFLECKDSGDTNGMVVLLHEAVSNAGKHSGMMICRNPVKLHTTEKQPIWWDNECNLSKNNKYMLLNRWRLSNTDDDLAKYKKAKNKFKILCYMKKENKEIRDELSHILPANSTDTVQLWRSLKRFIRGTKTTSNISPHDCHAYFNGLYNDTKYEFDPVFTEYV</sequence>
<dbReference type="AlphaFoldDB" id="A0AAN8GA15"/>
<evidence type="ECO:0000313" key="1">
    <source>
        <dbReference type="EMBL" id="KAK6166746.1"/>
    </source>
</evidence>
<protein>
    <submittedName>
        <fullName evidence="1">Uncharacterized protein</fullName>
    </submittedName>
</protein>
<name>A0AAN8GA15_PATCE</name>
<keyword evidence="2" id="KW-1185">Reference proteome</keyword>
<gene>
    <name evidence="1" type="ORF">SNE40_023372</name>
</gene>
<evidence type="ECO:0000313" key="2">
    <source>
        <dbReference type="Proteomes" id="UP001347796"/>
    </source>
</evidence>
<dbReference type="Proteomes" id="UP001347796">
    <property type="component" value="Unassembled WGS sequence"/>
</dbReference>
<reference evidence="1 2" key="1">
    <citation type="submission" date="2024-01" db="EMBL/GenBank/DDBJ databases">
        <title>The genome of the rayed Mediterranean limpet Patella caerulea (Linnaeus, 1758).</title>
        <authorList>
            <person name="Anh-Thu Weber A."/>
            <person name="Halstead-Nussloch G."/>
        </authorList>
    </citation>
    <scope>NUCLEOTIDE SEQUENCE [LARGE SCALE GENOMIC DNA]</scope>
    <source>
        <strain evidence="1">AATW-2023a</strain>
        <tissue evidence="1">Whole specimen</tissue>
    </source>
</reference>